<comment type="catalytic activity">
    <reaction evidence="12">
        <text>L-seryl-[protein] + ATP = O-phospho-L-seryl-[protein] + ADP + H(+)</text>
        <dbReference type="Rhea" id="RHEA:17989"/>
        <dbReference type="Rhea" id="RHEA-COMP:9863"/>
        <dbReference type="Rhea" id="RHEA-COMP:11604"/>
        <dbReference type="ChEBI" id="CHEBI:15378"/>
        <dbReference type="ChEBI" id="CHEBI:29999"/>
        <dbReference type="ChEBI" id="CHEBI:30616"/>
        <dbReference type="ChEBI" id="CHEBI:83421"/>
        <dbReference type="ChEBI" id="CHEBI:456216"/>
        <dbReference type="EC" id="2.7.11.1"/>
    </reaction>
</comment>
<evidence type="ECO:0000313" key="17">
    <source>
        <dbReference type="Proteomes" id="UP001085076"/>
    </source>
</evidence>
<protein>
    <recommendedName>
        <fullName evidence="2">non-specific serine/threonine protein kinase</fullName>
        <ecNumber evidence="2">2.7.11.1</ecNumber>
    </recommendedName>
</protein>
<evidence type="ECO:0000256" key="5">
    <source>
        <dbReference type="ARBA" id="ARBA00022692"/>
    </source>
</evidence>
<dbReference type="InterPro" id="IPR001245">
    <property type="entry name" value="Ser-Thr/Tyr_kinase_cat_dom"/>
</dbReference>
<dbReference type="PROSITE" id="PS50011">
    <property type="entry name" value="PROTEIN_KINASE_DOM"/>
    <property type="match status" value="1"/>
</dbReference>
<dbReference type="Gene3D" id="1.10.510.10">
    <property type="entry name" value="Transferase(Phosphotransferase) domain 1"/>
    <property type="match status" value="1"/>
</dbReference>
<evidence type="ECO:0000256" key="13">
    <source>
        <dbReference type="PROSITE-ProRule" id="PRU10141"/>
    </source>
</evidence>
<reference evidence="16" key="1">
    <citation type="submission" date="2021-03" db="EMBL/GenBank/DDBJ databases">
        <authorList>
            <person name="Li Z."/>
            <person name="Yang C."/>
        </authorList>
    </citation>
    <scope>NUCLEOTIDE SEQUENCE</scope>
    <source>
        <strain evidence="16">Dzin_1.0</strain>
        <tissue evidence="16">Leaf</tissue>
    </source>
</reference>
<dbReference type="EMBL" id="JAGGNH010000006">
    <property type="protein sequence ID" value="KAJ0970494.1"/>
    <property type="molecule type" value="Genomic_DNA"/>
</dbReference>
<evidence type="ECO:0000256" key="9">
    <source>
        <dbReference type="ARBA" id="ARBA00022989"/>
    </source>
</evidence>
<keyword evidence="6 13" id="KW-0547">Nucleotide-binding</keyword>
<dbReference type="Pfam" id="PF07714">
    <property type="entry name" value="PK_Tyr_Ser-Thr"/>
    <property type="match status" value="1"/>
</dbReference>
<dbReference type="SUPFAM" id="SSF56112">
    <property type="entry name" value="Protein kinase-like (PK-like)"/>
    <property type="match status" value="1"/>
</dbReference>
<evidence type="ECO:0000256" key="4">
    <source>
        <dbReference type="ARBA" id="ARBA00022679"/>
    </source>
</evidence>
<evidence type="ECO:0000256" key="1">
    <source>
        <dbReference type="ARBA" id="ARBA00004162"/>
    </source>
</evidence>
<dbReference type="InterPro" id="IPR011009">
    <property type="entry name" value="Kinase-like_dom_sf"/>
</dbReference>
<reference evidence="16" key="2">
    <citation type="journal article" date="2022" name="Hortic Res">
        <title>The genome of Dioscorea zingiberensis sheds light on the biosynthesis, origin and evolution of the medicinally important diosgenin saponins.</title>
        <authorList>
            <person name="Li Y."/>
            <person name="Tan C."/>
            <person name="Li Z."/>
            <person name="Guo J."/>
            <person name="Li S."/>
            <person name="Chen X."/>
            <person name="Wang C."/>
            <person name="Dai X."/>
            <person name="Yang H."/>
            <person name="Song W."/>
            <person name="Hou L."/>
            <person name="Xu J."/>
            <person name="Tong Z."/>
            <person name="Xu A."/>
            <person name="Yuan X."/>
            <person name="Wang W."/>
            <person name="Yang Q."/>
            <person name="Chen L."/>
            <person name="Sun Z."/>
            <person name="Wang K."/>
            <person name="Pan B."/>
            <person name="Chen J."/>
            <person name="Bao Y."/>
            <person name="Liu F."/>
            <person name="Qi X."/>
            <person name="Gang D.R."/>
            <person name="Wen J."/>
            <person name="Li J."/>
        </authorList>
    </citation>
    <scope>NUCLEOTIDE SEQUENCE</scope>
    <source>
        <strain evidence="16">Dzin_1.0</strain>
    </source>
</reference>
<evidence type="ECO:0000256" key="2">
    <source>
        <dbReference type="ARBA" id="ARBA00012513"/>
    </source>
</evidence>
<dbReference type="Proteomes" id="UP001085076">
    <property type="component" value="Miscellaneous, Linkage group lg06"/>
</dbReference>
<dbReference type="PROSITE" id="PS00107">
    <property type="entry name" value="PROTEIN_KINASE_ATP"/>
    <property type="match status" value="1"/>
</dbReference>
<dbReference type="InterPro" id="IPR017441">
    <property type="entry name" value="Protein_kinase_ATP_BS"/>
</dbReference>
<evidence type="ECO:0000256" key="10">
    <source>
        <dbReference type="ARBA" id="ARBA00023136"/>
    </source>
</evidence>
<keyword evidence="3" id="KW-0723">Serine/threonine-protein kinase</keyword>
<feature type="domain" description="Protein kinase" evidence="15">
    <location>
        <begin position="129"/>
        <end position="399"/>
    </location>
</feature>
<organism evidence="16 17">
    <name type="scientific">Dioscorea zingiberensis</name>
    <dbReference type="NCBI Taxonomy" id="325984"/>
    <lineage>
        <taxon>Eukaryota</taxon>
        <taxon>Viridiplantae</taxon>
        <taxon>Streptophyta</taxon>
        <taxon>Embryophyta</taxon>
        <taxon>Tracheophyta</taxon>
        <taxon>Spermatophyta</taxon>
        <taxon>Magnoliopsida</taxon>
        <taxon>Liliopsida</taxon>
        <taxon>Dioscoreales</taxon>
        <taxon>Dioscoreaceae</taxon>
        <taxon>Dioscorea</taxon>
    </lineage>
</organism>
<dbReference type="PANTHER" id="PTHR47982:SF9">
    <property type="entry name" value="NON-SPECIFIC SERINE_THREONINE PROTEIN KINASE"/>
    <property type="match status" value="1"/>
</dbReference>
<dbReference type="AlphaFoldDB" id="A0A9D5CCP9"/>
<dbReference type="GO" id="GO:0005886">
    <property type="term" value="C:plasma membrane"/>
    <property type="evidence" value="ECO:0007669"/>
    <property type="project" value="UniProtKB-SubCell"/>
</dbReference>
<keyword evidence="10 14" id="KW-0472">Membrane</keyword>
<accession>A0A9D5CCP9</accession>
<gene>
    <name evidence="16" type="ORF">J5N97_023371</name>
</gene>
<comment type="caution">
    <text evidence="16">The sequence shown here is derived from an EMBL/GenBank/DDBJ whole genome shotgun (WGS) entry which is preliminary data.</text>
</comment>
<comment type="catalytic activity">
    <reaction evidence="11">
        <text>L-threonyl-[protein] + ATP = O-phospho-L-threonyl-[protein] + ADP + H(+)</text>
        <dbReference type="Rhea" id="RHEA:46608"/>
        <dbReference type="Rhea" id="RHEA-COMP:11060"/>
        <dbReference type="Rhea" id="RHEA-COMP:11605"/>
        <dbReference type="ChEBI" id="CHEBI:15378"/>
        <dbReference type="ChEBI" id="CHEBI:30013"/>
        <dbReference type="ChEBI" id="CHEBI:30616"/>
        <dbReference type="ChEBI" id="CHEBI:61977"/>
        <dbReference type="ChEBI" id="CHEBI:456216"/>
        <dbReference type="EC" id="2.7.11.1"/>
    </reaction>
</comment>
<evidence type="ECO:0000256" key="14">
    <source>
        <dbReference type="SAM" id="Phobius"/>
    </source>
</evidence>
<evidence type="ECO:0000256" key="6">
    <source>
        <dbReference type="ARBA" id="ARBA00022741"/>
    </source>
</evidence>
<keyword evidence="4" id="KW-0808">Transferase</keyword>
<sequence length="429" mass="47306">MSSRQYSWLTPHHASNTLLRSQFKTYSKDGGDIPVPTFIPSYAVAEGARQSQRKQRTQVIAAAGTGAALLVAIVLAIVYFCLMHVKRCSSSSSTRRTSVATGSYQPSEETSMKLRSFAIKELEQATSSFNQKNIVGQGGFGRVYKGLLPDGSLVAIKRRFHQPSQYFVQEAMNIGSIRHKHIVSLRGYCQEAHQQMLVYDYLPNTNVGFHLYDAEGSLPLGKLGMQQRLSIALDAAKGLQFLHALEPPLLHMNFKTNNVLVDESFVAKVADFGLSKFMESGSCAAPSSSTDWFLDPELNMGGVYSKKSDVYGFGVFLLELITGRRATSRNPAWHGLNLIEEVRRVSDPSTFCFYDEKLKSSPVTAKQALSVMKLAMQCVDTGARRPTMTAVVHKLEQMVQSGDMGHQPSQPESNCPEISNVALGSELFK</sequence>
<dbReference type="FunFam" id="3.30.200.20:FF:000039">
    <property type="entry name" value="receptor-like protein kinase FERONIA"/>
    <property type="match status" value="1"/>
</dbReference>
<dbReference type="EC" id="2.7.11.1" evidence="2"/>
<keyword evidence="5 14" id="KW-0812">Transmembrane</keyword>
<evidence type="ECO:0000256" key="8">
    <source>
        <dbReference type="ARBA" id="ARBA00022840"/>
    </source>
</evidence>
<keyword evidence="17" id="KW-1185">Reference proteome</keyword>
<evidence type="ECO:0000313" key="16">
    <source>
        <dbReference type="EMBL" id="KAJ0970494.1"/>
    </source>
</evidence>
<dbReference type="GO" id="GO:0005524">
    <property type="term" value="F:ATP binding"/>
    <property type="evidence" value="ECO:0007669"/>
    <property type="project" value="UniProtKB-UniRule"/>
</dbReference>
<dbReference type="InterPro" id="IPR047117">
    <property type="entry name" value="PERK1-13-like"/>
</dbReference>
<evidence type="ECO:0000256" key="12">
    <source>
        <dbReference type="ARBA" id="ARBA00048679"/>
    </source>
</evidence>
<dbReference type="InterPro" id="IPR000719">
    <property type="entry name" value="Prot_kinase_dom"/>
</dbReference>
<evidence type="ECO:0000256" key="3">
    <source>
        <dbReference type="ARBA" id="ARBA00022527"/>
    </source>
</evidence>
<evidence type="ECO:0000259" key="15">
    <source>
        <dbReference type="PROSITE" id="PS50011"/>
    </source>
</evidence>
<dbReference type="GO" id="GO:0004674">
    <property type="term" value="F:protein serine/threonine kinase activity"/>
    <property type="evidence" value="ECO:0007669"/>
    <property type="project" value="UniProtKB-KW"/>
</dbReference>
<keyword evidence="8 13" id="KW-0067">ATP-binding</keyword>
<name>A0A9D5CCP9_9LILI</name>
<proteinExistence type="predicted"/>
<evidence type="ECO:0000256" key="7">
    <source>
        <dbReference type="ARBA" id="ARBA00022777"/>
    </source>
</evidence>
<dbReference type="OrthoDB" id="1866267at2759"/>
<keyword evidence="9 14" id="KW-1133">Transmembrane helix</keyword>
<comment type="subcellular location">
    <subcellularLocation>
        <location evidence="1">Cell membrane</location>
        <topology evidence="1">Single-pass membrane protein</topology>
    </subcellularLocation>
</comment>
<dbReference type="Gene3D" id="3.30.200.20">
    <property type="entry name" value="Phosphorylase Kinase, domain 1"/>
    <property type="match status" value="1"/>
</dbReference>
<feature type="transmembrane region" description="Helical" evidence="14">
    <location>
        <begin position="59"/>
        <end position="85"/>
    </location>
</feature>
<feature type="binding site" evidence="13">
    <location>
        <position position="157"/>
    </location>
    <ligand>
        <name>ATP</name>
        <dbReference type="ChEBI" id="CHEBI:30616"/>
    </ligand>
</feature>
<keyword evidence="7" id="KW-0418">Kinase</keyword>
<dbReference type="PANTHER" id="PTHR47982">
    <property type="entry name" value="PROLINE-RICH RECEPTOR-LIKE PROTEIN KINASE PERK4"/>
    <property type="match status" value="1"/>
</dbReference>
<evidence type="ECO:0000256" key="11">
    <source>
        <dbReference type="ARBA" id="ARBA00047899"/>
    </source>
</evidence>